<reference evidence="4" key="1">
    <citation type="journal article" date="2020" name="ISME J.">
        <title>Comparative genomics reveals insights into cyanobacterial evolution and habitat adaptation.</title>
        <authorList>
            <person name="Chen M.Y."/>
            <person name="Teng W.K."/>
            <person name="Zhao L."/>
            <person name="Hu C.X."/>
            <person name="Zhou Y.K."/>
            <person name="Han B.P."/>
            <person name="Song L.R."/>
            <person name="Shu W.S."/>
        </authorList>
    </citation>
    <scope>NUCLEOTIDE SEQUENCE [LARGE SCALE GENOMIC DNA]</scope>
    <source>
        <strain evidence="4">FACHB-251</strain>
    </source>
</reference>
<dbReference type="InterPro" id="IPR032710">
    <property type="entry name" value="NTF2-like_dom_sf"/>
</dbReference>
<feature type="domain" description="OCP N-terminal" evidence="2">
    <location>
        <begin position="18"/>
        <end position="169"/>
    </location>
</feature>
<evidence type="ECO:0000313" key="3">
    <source>
        <dbReference type="EMBL" id="MBD2296967.1"/>
    </source>
</evidence>
<comment type="caution">
    <text evidence="3">The sequence shown here is derived from an EMBL/GenBank/DDBJ whole genome shotgun (WGS) entry which is preliminary data.</text>
</comment>
<dbReference type="Pfam" id="PF09150">
    <property type="entry name" value="Carot_N"/>
    <property type="match status" value="1"/>
</dbReference>
<organism evidence="3 4">
    <name type="scientific">Anabaena sphaerica FACHB-251</name>
    <dbReference type="NCBI Taxonomy" id="2692883"/>
    <lineage>
        <taxon>Bacteria</taxon>
        <taxon>Bacillati</taxon>
        <taxon>Cyanobacteriota</taxon>
        <taxon>Cyanophyceae</taxon>
        <taxon>Nostocales</taxon>
        <taxon>Nostocaceae</taxon>
        <taxon>Anabaena</taxon>
    </lineage>
</organism>
<keyword evidence="1" id="KW-0157">Chromophore</keyword>
<keyword evidence="1" id="KW-0605">Phycobilisome</keyword>
<sequence>MSLTIQSAQSIFSNTQVPSLIPATIALFDQLNVDDQLAYLWYAYTEMGKTITPAAPGAARLQLAESLLTQIKQMSPEEQTKVMRDLASRADTPISRSYGFFSVNTKLAFWYELGELMKQGVVAPIPVGYQMSPGVKLVLEETQKLDQGQQITVLRNTVVNMGFDTSELAPSSYPKAGAEPAFQRTTPAISSVKIDGITEPAVLGYIEAMNADDFDAAIALFTPDGALQPPFQKPIVGTQAISKYMREEAQGLNMMPQKGICEVQGDGSKQLKITGVVQTPWFGVNVGMNIAWRFLINPQGKIFFVAIDMLASPQELLQLTRV</sequence>
<gene>
    <name evidence="3" type="ORF">H6G06_26700</name>
</gene>
<dbReference type="Proteomes" id="UP000662185">
    <property type="component" value="Unassembled WGS sequence"/>
</dbReference>
<dbReference type="GO" id="GO:0031404">
    <property type="term" value="F:chloride ion binding"/>
    <property type="evidence" value="ECO:0007669"/>
    <property type="project" value="InterPro"/>
</dbReference>
<dbReference type="EMBL" id="JACJQU010000039">
    <property type="protein sequence ID" value="MBD2296967.1"/>
    <property type="molecule type" value="Genomic_DNA"/>
</dbReference>
<dbReference type="Pfam" id="PF02136">
    <property type="entry name" value="NTF2"/>
    <property type="match status" value="1"/>
</dbReference>
<dbReference type="SUPFAM" id="SSF81930">
    <property type="entry name" value="Orange carotenoid protein, N-terminal domain"/>
    <property type="match status" value="1"/>
</dbReference>
<dbReference type="SUPFAM" id="SSF54427">
    <property type="entry name" value="NTF2-like"/>
    <property type="match status" value="1"/>
</dbReference>
<dbReference type="Gene3D" id="3.10.450.50">
    <property type="match status" value="1"/>
</dbReference>
<evidence type="ECO:0000256" key="1">
    <source>
        <dbReference type="PROSITE-ProRule" id="PRU01109"/>
    </source>
</evidence>
<keyword evidence="4" id="KW-1185">Reference proteome</keyword>
<dbReference type="AlphaFoldDB" id="A0A926WLY9"/>
<name>A0A926WLY9_9NOST</name>
<comment type="similarity">
    <text evidence="1">Belongs to the orange carotenoid-binding protein family.</text>
</comment>
<dbReference type="RefSeq" id="WP_190565084.1">
    <property type="nucleotide sequence ID" value="NZ_JACJQU010000039.1"/>
</dbReference>
<dbReference type="GO" id="GO:0016037">
    <property type="term" value="P:light absorption"/>
    <property type="evidence" value="ECO:0007669"/>
    <property type="project" value="UniProtKB-UniRule"/>
</dbReference>
<evidence type="ECO:0000259" key="2">
    <source>
        <dbReference type="PROSITE" id="PS51773"/>
    </source>
</evidence>
<proteinExistence type="inferred from homology"/>
<dbReference type="InterPro" id="IPR002075">
    <property type="entry name" value="NTF2_dom"/>
</dbReference>
<dbReference type="InterPro" id="IPR036917">
    <property type="entry name" value="Orange_carotenoid-bd_N_sf"/>
</dbReference>
<dbReference type="PROSITE" id="PS51773">
    <property type="entry name" value="OCP_N"/>
    <property type="match status" value="1"/>
</dbReference>
<keyword evidence="1" id="KW-0793">Thylakoid</keyword>
<evidence type="ECO:0000313" key="4">
    <source>
        <dbReference type="Proteomes" id="UP000662185"/>
    </source>
</evidence>
<dbReference type="InterPro" id="IPR015233">
    <property type="entry name" value="Orange_carotenoid-bd_N"/>
</dbReference>
<keyword evidence="1" id="KW-0472">Membrane</keyword>
<protein>
    <submittedName>
        <fullName evidence="3">Nuclear transport factor 2 family protein</fullName>
    </submittedName>
</protein>
<dbReference type="GO" id="GO:0030089">
    <property type="term" value="C:phycobilisome"/>
    <property type="evidence" value="ECO:0007669"/>
    <property type="project" value="UniProtKB-UniRule"/>
</dbReference>
<accession>A0A926WLY9</accession>
<dbReference type="Gene3D" id="1.10.2090.10">
    <property type="entry name" value="Orange carotenoid-binding protein, N-terminal domain"/>
    <property type="match status" value="1"/>
</dbReference>
<keyword evidence="1" id="KW-0042">Antenna complex</keyword>